<dbReference type="GO" id="GO:0000981">
    <property type="term" value="F:DNA-binding transcription factor activity, RNA polymerase II-specific"/>
    <property type="evidence" value="ECO:0007669"/>
    <property type="project" value="InterPro"/>
</dbReference>
<feature type="compositionally biased region" description="Low complexity" evidence="2">
    <location>
        <begin position="213"/>
        <end position="241"/>
    </location>
</feature>
<feature type="compositionally biased region" description="Polar residues" evidence="2">
    <location>
        <begin position="15"/>
        <end position="38"/>
    </location>
</feature>
<dbReference type="GO" id="GO:0008270">
    <property type="term" value="F:zinc ion binding"/>
    <property type="evidence" value="ECO:0007669"/>
    <property type="project" value="InterPro"/>
</dbReference>
<dbReference type="SUPFAM" id="SSF57701">
    <property type="entry name" value="Zn2/Cys6 DNA-binding domain"/>
    <property type="match status" value="1"/>
</dbReference>
<dbReference type="STRING" id="1507870.A0A1V8T108"/>
<dbReference type="PANTHER" id="PTHR47256:SF1">
    <property type="entry name" value="ZN(II)2CYS6 TRANSCRIPTION FACTOR (EUROFUNG)"/>
    <property type="match status" value="1"/>
</dbReference>
<dbReference type="Pfam" id="PF00172">
    <property type="entry name" value="Zn_clus"/>
    <property type="match status" value="1"/>
</dbReference>
<evidence type="ECO:0000259" key="3">
    <source>
        <dbReference type="PROSITE" id="PS50048"/>
    </source>
</evidence>
<dbReference type="SMART" id="SM00066">
    <property type="entry name" value="GAL4"/>
    <property type="match status" value="1"/>
</dbReference>
<comment type="caution">
    <text evidence="4">The sequence shown here is derived from an EMBL/GenBank/DDBJ whole genome shotgun (WGS) entry which is preliminary data.</text>
</comment>
<dbReference type="InterPro" id="IPR036864">
    <property type="entry name" value="Zn2-C6_fun-type_DNA-bd_sf"/>
</dbReference>
<dbReference type="OrthoDB" id="3946596at2759"/>
<feature type="compositionally biased region" description="Basic and acidic residues" evidence="2">
    <location>
        <begin position="323"/>
        <end position="340"/>
    </location>
</feature>
<feature type="compositionally biased region" description="Polar residues" evidence="2">
    <location>
        <begin position="242"/>
        <end position="252"/>
    </location>
</feature>
<evidence type="ECO:0000313" key="4">
    <source>
        <dbReference type="EMBL" id="OQO04908.1"/>
    </source>
</evidence>
<keyword evidence="1" id="KW-0539">Nucleus</keyword>
<keyword evidence="5" id="KW-1185">Reference proteome</keyword>
<feature type="compositionally biased region" description="Polar residues" evidence="2">
    <location>
        <begin position="266"/>
        <end position="275"/>
    </location>
</feature>
<feature type="domain" description="Zn(2)-C6 fungal-type" evidence="3">
    <location>
        <begin position="75"/>
        <end position="105"/>
    </location>
</feature>
<dbReference type="PROSITE" id="PS50048">
    <property type="entry name" value="ZN2_CY6_FUNGAL_2"/>
    <property type="match status" value="1"/>
</dbReference>
<evidence type="ECO:0000256" key="1">
    <source>
        <dbReference type="ARBA" id="ARBA00023242"/>
    </source>
</evidence>
<accession>A0A1V8T108</accession>
<dbReference type="InParanoid" id="A0A1V8T108"/>
<sequence length="369" mass="39424">MAHRRSPPFVPVSAAGSSQQSPTVPSLQTKNTDPSSTDDNGRVALLRRQSSSGTSDADSEIASRMRKKAEPVKSACAQCQKRKTKCSGDRPICRFCHDRGLECSWDIGDGMTRTADLKQKLQVATGRGEKLKRLLSDEATRGAAVRQKLEAAEERQEDLSRLMEAMRSSTDQVSTMLLARLRLGEPIEDLIESVRGPGDASHGEIASNRPGLRSSTHSSSSGSPGFASSGSGTSSRSSASSNVPTLARTSAPATPPMMESPKHRTGSGQSDTSAYSAPRAAMSRPSLMSIDTRSRPSYGGAETWTPSIKQEDLYMSPTSPTGDGRDQDVGMSGMHEDWHASADYTGSQRPAQAQQQPQTPPSPPAGFER</sequence>
<protein>
    <recommendedName>
        <fullName evidence="3">Zn(2)-C6 fungal-type domain-containing protein</fullName>
    </recommendedName>
</protein>
<feature type="region of interest" description="Disordered" evidence="2">
    <location>
        <begin position="193"/>
        <end position="369"/>
    </location>
</feature>
<dbReference type="InterPro" id="IPR053187">
    <property type="entry name" value="Notoamide_regulator"/>
</dbReference>
<dbReference type="AlphaFoldDB" id="A0A1V8T108"/>
<gene>
    <name evidence="4" type="ORF">B0A48_07926</name>
</gene>
<organism evidence="4 5">
    <name type="scientific">Cryoendolithus antarcticus</name>
    <dbReference type="NCBI Taxonomy" id="1507870"/>
    <lineage>
        <taxon>Eukaryota</taxon>
        <taxon>Fungi</taxon>
        <taxon>Dikarya</taxon>
        <taxon>Ascomycota</taxon>
        <taxon>Pezizomycotina</taxon>
        <taxon>Dothideomycetes</taxon>
        <taxon>Dothideomycetidae</taxon>
        <taxon>Cladosporiales</taxon>
        <taxon>Cladosporiaceae</taxon>
        <taxon>Cryoendolithus</taxon>
    </lineage>
</organism>
<dbReference type="CDD" id="cd00067">
    <property type="entry name" value="GAL4"/>
    <property type="match status" value="1"/>
</dbReference>
<dbReference type="EMBL" id="NAJO01000020">
    <property type="protein sequence ID" value="OQO04908.1"/>
    <property type="molecule type" value="Genomic_DNA"/>
</dbReference>
<dbReference type="PANTHER" id="PTHR47256">
    <property type="entry name" value="ZN(II)2CYS6 TRANSCRIPTION FACTOR (EUROFUNG)-RELATED"/>
    <property type="match status" value="1"/>
</dbReference>
<dbReference type="Gene3D" id="4.10.240.10">
    <property type="entry name" value="Zn(2)-C6 fungal-type DNA-binding domain"/>
    <property type="match status" value="1"/>
</dbReference>
<name>A0A1V8T108_9PEZI</name>
<dbReference type="InterPro" id="IPR001138">
    <property type="entry name" value="Zn2Cys6_DnaBD"/>
</dbReference>
<feature type="compositionally biased region" description="Low complexity" evidence="2">
    <location>
        <begin position="348"/>
        <end position="357"/>
    </location>
</feature>
<evidence type="ECO:0000256" key="2">
    <source>
        <dbReference type="SAM" id="MobiDB-lite"/>
    </source>
</evidence>
<reference evidence="5" key="1">
    <citation type="submission" date="2017-03" db="EMBL/GenBank/DDBJ databases">
        <title>Genomes of endolithic fungi from Antarctica.</title>
        <authorList>
            <person name="Coleine C."/>
            <person name="Masonjones S."/>
            <person name="Stajich J.E."/>
        </authorList>
    </citation>
    <scope>NUCLEOTIDE SEQUENCE [LARGE SCALE GENOMIC DNA]</scope>
    <source>
        <strain evidence="5">CCFEE 5527</strain>
    </source>
</reference>
<evidence type="ECO:0000313" key="5">
    <source>
        <dbReference type="Proteomes" id="UP000192596"/>
    </source>
</evidence>
<dbReference type="Proteomes" id="UP000192596">
    <property type="component" value="Unassembled WGS sequence"/>
</dbReference>
<proteinExistence type="predicted"/>
<feature type="region of interest" description="Disordered" evidence="2">
    <location>
        <begin position="1"/>
        <end position="74"/>
    </location>
</feature>
<feature type="compositionally biased region" description="Pro residues" evidence="2">
    <location>
        <begin position="358"/>
        <end position="369"/>
    </location>
</feature>